<dbReference type="UniPathway" id="UPA00395">
    <property type="reaction ID" value="UER00654"/>
</dbReference>
<dbReference type="NCBIfam" id="TIGR02961">
    <property type="entry name" value="allantoicase"/>
    <property type="match status" value="1"/>
</dbReference>
<comment type="catalytic activity">
    <reaction evidence="2">
        <text>allantoate + H2O = (S)-ureidoglycolate + urea</text>
        <dbReference type="Rhea" id="RHEA:11016"/>
        <dbReference type="ChEBI" id="CHEBI:15377"/>
        <dbReference type="ChEBI" id="CHEBI:16199"/>
        <dbReference type="ChEBI" id="CHEBI:17536"/>
        <dbReference type="ChEBI" id="CHEBI:57296"/>
        <dbReference type="EC" id="3.5.3.4"/>
    </reaction>
</comment>
<comment type="pathway">
    <text evidence="2">Nitrogen metabolism; (S)-allantoin degradation; (S)-ureidoglycolate from allantoate (aminidohydrolase route): step 1/1.</text>
</comment>
<dbReference type="GO" id="GO:0006144">
    <property type="term" value="P:purine nucleobase metabolic process"/>
    <property type="evidence" value="ECO:0007669"/>
    <property type="project" value="UniProtKB-KW"/>
</dbReference>
<reference evidence="4 5" key="2">
    <citation type="submission" date="2009-05" db="EMBL/GenBank/DDBJ databases">
        <authorList>
            <person name="Harkins D.M."/>
            <person name="DeShazer D."/>
            <person name="Woods D.E."/>
            <person name="Brinkac L.M."/>
            <person name="Brown K.A."/>
            <person name="Hung G.C."/>
            <person name="Tuanyok A."/>
            <person name="Zhang B."/>
            <person name="Nierman W.C."/>
        </authorList>
    </citation>
    <scope>NUCLEOTIDE SEQUENCE [LARGE SCALE GENOMIC DNA]</scope>
    <source>
        <strain evidence="4 5">1710a</strain>
    </source>
</reference>
<dbReference type="GO" id="GO:0004037">
    <property type="term" value="F:allantoicase activity"/>
    <property type="evidence" value="ECO:0007669"/>
    <property type="project" value="UniProtKB-UniRule"/>
</dbReference>
<dbReference type="Gene3D" id="2.60.120.260">
    <property type="entry name" value="Galactose-binding domain-like"/>
    <property type="match status" value="2"/>
</dbReference>
<keyword evidence="2" id="KW-0659">Purine metabolism</keyword>
<keyword evidence="2 4" id="KW-0378">Hydrolase</keyword>
<feature type="domain" description="Allantoicase" evidence="3">
    <location>
        <begin position="214"/>
        <end position="356"/>
    </location>
</feature>
<sequence length="357" mass="39109">MAADFSAGFPLSDTHSITGDDMAAPILDPNAPAFTRRYMNLADPRLGAKALFASDEFFAPKERMLDPEPAVFIPGKYDDHGKWMDGWETRRKRTTGHDFCVVRLARPGVVYGVDLDTSHFTGNFPPAASIDACVSDADTPPDDAVWETLVPATTLAGNQHHYVDVSNPRAYTHLRVNLYPDGGLARLRVYGQPQRDWSRAARGELVDLAAIENGAYLVAANNEHFGPASRMLMPGRGANMGDGWETRRRREPGNDWAIVALARPGVIRRVEVDTAHFKGNFPDRCSLQAARVAGGTDASLVTQAMFWPMLLGEQPLGMDSVHTFETQLAALGPVTHVRLNIHPDGGVSRLRLWGELA</sequence>
<dbReference type="AlphaFoldDB" id="A0A0E1WCF0"/>
<protein>
    <recommendedName>
        <fullName evidence="2">Probable allantoicase</fullName>
        <ecNumber evidence="2">3.5.3.4</ecNumber>
    </recommendedName>
    <alternativeName>
        <fullName evidence="2">Allantoate amidinohydrolase</fullName>
    </alternativeName>
</protein>
<accession>A0A0E1WCF0</accession>
<dbReference type="PIRSF" id="PIRSF016516">
    <property type="entry name" value="Allantoicase"/>
    <property type="match status" value="1"/>
</dbReference>
<evidence type="ECO:0000313" key="4">
    <source>
        <dbReference type="EMBL" id="EET07257.1"/>
    </source>
</evidence>
<organism evidence="4 5">
    <name type="scientific">Burkholderia pseudomallei 1710a</name>
    <dbReference type="NCBI Taxonomy" id="320371"/>
    <lineage>
        <taxon>Bacteria</taxon>
        <taxon>Pseudomonadati</taxon>
        <taxon>Pseudomonadota</taxon>
        <taxon>Betaproteobacteria</taxon>
        <taxon>Burkholderiales</taxon>
        <taxon>Burkholderiaceae</taxon>
        <taxon>Burkholderia</taxon>
        <taxon>pseudomallei group</taxon>
    </lineage>
</organism>
<dbReference type="GO" id="GO:0000256">
    <property type="term" value="P:allantoin catabolic process"/>
    <property type="evidence" value="ECO:0007669"/>
    <property type="project" value="UniProtKB-UniRule"/>
</dbReference>
<dbReference type="EC" id="3.5.3.4" evidence="2"/>
<dbReference type="HAMAP" id="MF_00813">
    <property type="entry name" value="Allantoicase"/>
    <property type="match status" value="1"/>
</dbReference>
<dbReference type="InterPro" id="IPR005164">
    <property type="entry name" value="Allantoicase"/>
</dbReference>
<evidence type="ECO:0000256" key="1">
    <source>
        <dbReference type="ARBA" id="ARBA00009242"/>
    </source>
</evidence>
<name>A0A0E1WCF0_BURPE</name>
<reference evidence="5" key="1">
    <citation type="submission" date="2007-08" db="EMBL/GenBank/DDBJ databases">
        <title>Annotation of Burkholderia pseudomallei 1710a.</title>
        <authorList>
            <person name="Harkins D.M."/>
            <person name="DeShazer D."/>
            <person name="Woods D.E."/>
            <person name="Brinkac L.M."/>
            <person name="Brown K.A."/>
            <person name="Hung G.C."/>
            <person name="Tuanyok A."/>
            <person name="Zhang B."/>
            <person name="Nierman W.C."/>
        </authorList>
    </citation>
    <scope>NUCLEOTIDE SEQUENCE [LARGE SCALE GENOMIC DNA]</scope>
    <source>
        <strain evidence="5">1710a</strain>
    </source>
</reference>
<dbReference type="SUPFAM" id="SSF49785">
    <property type="entry name" value="Galactose-binding domain-like"/>
    <property type="match status" value="2"/>
</dbReference>
<dbReference type="PANTHER" id="PTHR12045">
    <property type="entry name" value="ALLANTOICASE"/>
    <property type="match status" value="1"/>
</dbReference>
<dbReference type="Pfam" id="PF03561">
    <property type="entry name" value="Allantoicase"/>
    <property type="match status" value="2"/>
</dbReference>
<dbReference type="EMBL" id="CM000832">
    <property type="protein sequence ID" value="EET07257.1"/>
    <property type="molecule type" value="Genomic_DNA"/>
</dbReference>
<comment type="similarity">
    <text evidence="1 2">Belongs to the allantoicase family.</text>
</comment>
<feature type="domain" description="Allantoicase" evidence="3">
    <location>
        <begin position="47"/>
        <end position="193"/>
    </location>
</feature>
<evidence type="ECO:0000259" key="3">
    <source>
        <dbReference type="Pfam" id="PF03561"/>
    </source>
</evidence>
<proteinExistence type="inferred from homology"/>
<dbReference type="InterPro" id="IPR008979">
    <property type="entry name" value="Galactose-bd-like_sf"/>
</dbReference>
<dbReference type="PANTHER" id="PTHR12045:SF3">
    <property type="entry name" value="INACTIVE ALLANTOICASE-RELATED"/>
    <property type="match status" value="1"/>
</dbReference>
<evidence type="ECO:0000313" key="5">
    <source>
        <dbReference type="Proteomes" id="UP000001812"/>
    </source>
</evidence>
<dbReference type="Proteomes" id="UP000001812">
    <property type="component" value="Chromosome I"/>
</dbReference>
<dbReference type="InterPro" id="IPR015908">
    <property type="entry name" value="Allantoicase_dom"/>
</dbReference>
<dbReference type="HOGENOM" id="CLU_038797_1_2_4"/>
<gene>
    <name evidence="2" type="primary">alc</name>
    <name evidence="4" type="ORF">BURPS1710A_3951</name>
</gene>
<evidence type="ECO:0000256" key="2">
    <source>
        <dbReference type="HAMAP-Rule" id="MF_00813"/>
    </source>
</evidence>